<reference evidence="3" key="1">
    <citation type="submission" date="2016-09" db="EMBL/GenBank/DDBJ databases">
        <authorList>
            <person name="Hebert L."/>
            <person name="Moumen B."/>
        </authorList>
    </citation>
    <scope>NUCLEOTIDE SEQUENCE [LARGE SCALE GENOMIC DNA]</scope>
    <source>
        <strain evidence="3">OVI</strain>
    </source>
</reference>
<gene>
    <name evidence="3" type="ORF">TEOVI_000177800</name>
</gene>
<accession>A0A1G4ID36</accession>
<dbReference type="Proteomes" id="UP000195570">
    <property type="component" value="Unassembled WGS sequence"/>
</dbReference>
<evidence type="ECO:0000256" key="1">
    <source>
        <dbReference type="SAM" id="Coils"/>
    </source>
</evidence>
<comment type="caution">
    <text evidence="3">The sequence shown here is derived from an EMBL/GenBank/DDBJ whole genome shotgun (WGS) entry which is preliminary data.</text>
</comment>
<sequence>MGDGEQGSGHRIRVHDPVLYTQLMNAADWSHVIENEGRQMQESLARREAEAALARQREQMKLDEVRRRLEQTMATRRERQLAEEQQKQQMKEFRERMSAVGRRHAELVSMCSAAQRREVFRTHRALLRLSRQREEELLRPIQEFIEEQLYDDESAQMRSEVRKAMMESYVAECNRLEKTALGGVFLDVIDPVSYDPFLQQKLCTIRYPEPPRPMTVVEAHRLEASETVKHYQQLALDYRKLQRESMTGALSAPSQAEDSVYTLTRCMSPSEVAVEPYQQTQGSHPPRFRVSRSPSPTRLRPPLNRMLPGGLDGTVNKLDMLKTLSTVARRCGMDAGPGHVVTRNSRSNEVMPLLGTATDENDQLLQWMSRRQRSTQSRFRDLPVSKWDRFTETALGWNAAADGSMKESLPRHRDAAYYRQMSRITFAHLPYVPGCAGQRAAVTNK</sequence>
<dbReference type="VEuPathDB" id="TriTrypDB:TEOVI_000177800"/>
<feature type="region of interest" description="Disordered" evidence="2">
    <location>
        <begin position="277"/>
        <end position="311"/>
    </location>
</feature>
<dbReference type="AlphaFoldDB" id="A0A1G4ID36"/>
<protein>
    <submittedName>
        <fullName evidence="3">Uncharacterized protein</fullName>
    </submittedName>
</protein>
<dbReference type="EMBL" id="CZPT02001382">
    <property type="protein sequence ID" value="SCU70205.1"/>
    <property type="molecule type" value="Genomic_DNA"/>
</dbReference>
<proteinExistence type="predicted"/>
<keyword evidence="1" id="KW-0175">Coiled coil</keyword>
<evidence type="ECO:0000313" key="3">
    <source>
        <dbReference type="EMBL" id="SCU70205.1"/>
    </source>
</evidence>
<keyword evidence="4" id="KW-1185">Reference proteome</keyword>
<evidence type="ECO:0000256" key="2">
    <source>
        <dbReference type="SAM" id="MobiDB-lite"/>
    </source>
</evidence>
<feature type="coiled-coil region" evidence="1">
    <location>
        <begin position="46"/>
        <end position="75"/>
    </location>
</feature>
<organism evidence="3 4">
    <name type="scientific">Trypanosoma equiperdum</name>
    <dbReference type="NCBI Taxonomy" id="5694"/>
    <lineage>
        <taxon>Eukaryota</taxon>
        <taxon>Discoba</taxon>
        <taxon>Euglenozoa</taxon>
        <taxon>Kinetoplastea</taxon>
        <taxon>Metakinetoplastina</taxon>
        <taxon>Trypanosomatida</taxon>
        <taxon>Trypanosomatidae</taxon>
        <taxon>Trypanosoma</taxon>
    </lineage>
</organism>
<dbReference type="RefSeq" id="XP_067081060.1">
    <property type="nucleotide sequence ID" value="XM_067224959.1"/>
</dbReference>
<feature type="compositionally biased region" description="Low complexity" evidence="2">
    <location>
        <begin position="291"/>
        <end position="302"/>
    </location>
</feature>
<evidence type="ECO:0000313" key="4">
    <source>
        <dbReference type="Proteomes" id="UP000195570"/>
    </source>
</evidence>
<dbReference type="GeneID" id="92375718"/>
<name>A0A1G4ID36_TRYEQ</name>